<dbReference type="Proteomes" id="UP001189429">
    <property type="component" value="Unassembled WGS sequence"/>
</dbReference>
<comment type="caution">
    <text evidence="3">The sequence shown here is derived from an EMBL/GenBank/DDBJ whole genome shotgun (WGS) entry which is preliminary data.</text>
</comment>
<dbReference type="InterPro" id="IPR016024">
    <property type="entry name" value="ARM-type_fold"/>
</dbReference>
<evidence type="ECO:0008006" key="5">
    <source>
        <dbReference type="Google" id="ProtNLM"/>
    </source>
</evidence>
<keyword evidence="1" id="KW-0677">Repeat</keyword>
<dbReference type="SUPFAM" id="SSF48371">
    <property type="entry name" value="ARM repeat"/>
    <property type="match status" value="1"/>
</dbReference>
<protein>
    <recommendedName>
        <fullName evidence="5">TOG domain-containing protein</fullName>
    </recommendedName>
</protein>
<evidence type="ECO:0000313" key="4">
    <source>
        <dbReference type="Proteomes" id="UP001189429"/>
    </source>
</evidence>
<organism evidence="3 4">
    <name type="scientific">Prorocentrum cordatum</name>
    <dbReference type="NCBI Taxonomy" id="2364126"/>
    <lineage>
        <taxon>Eukaryota</taxon>
        <taxon>Sar</taxon>
        <taxon>Alveolata</taxon>
        <taxon>Dinophyceae</taxon>
        <taxon>Prorocentrales</taxon>
        <taxon>Prorocentraceae</taxon>
        <taxon>Prorocentrum</taxon>
    </lineage>
</organism>
<evidence type="ECO:0000313" key="3">
    <source>
        <dbReference type="EMBL" id="CAK0800197.1"/>
    </source>
</evidence>
<feature type="non-terminal residue" evidence="3">
    <location>
        <position position="183"/>
    </location>
</feature>
<accession>A0ABN9Q695</accession>
<name>A0ABN9Q695_9DINO</name>
<evidence type="ECO:0000256" key="1">
    <source>
        <dbReference type="ARBA" id="ARBA00022737"/>
    </source>
</evidence>
<evidence type="ECO:0000256" key="2">
    <source>
        <dbReference type="ARBA" id="ARBA00022786"/>
    </source>
</evidence>
<reference evidence="3" key="1">
    <citation type="submission" date="2023-10" db="EMBL/GenBank/DDBJ databases">
        <authorList>
            <person name="Chen Y."/>
            <person name="Shah S."/>
            <person name="Dougan E. K."/>
            <person name="Thang M."/>
            <person name="Chan C."/>
        </authorList>
    </citation>
    <scope>NUCLEOTIDE SEQUENCE [LARGE SCALE GENOMIC DNA]</scope>
</reference>
<dbReference type="InterPro" id="IPR039852">
    <property type="entry name" value="CAND1/CAND2"/>
</dbReference>
<sequence length="183" mass="20115">HFGSCPRQQRGVGHRATYSRQGCAPCGAPWQVAWMAMNPANVSNLLEEMENWDKDKRFMAASDLMHEVTLSSQVLDIHLQKRVCSAFLKQLEDQSIDVQGNAVKCLAKIVCKFQEQQIGEVLAKLSQLVLEGKAEVRDIYATCLKGLLSELPASCSKEACQNVLPKMPAARPSAPLRSGCTGQ</sequence>
<proteinExistence type="predicted"/>
<feature type="non-terminal residue" evidence="3">
    <location>
        <position position="1"/>
    </location>
</feature>
<dbReference type="InterPro" id="IPR011989">
    <property type="entry name" value="ARM-like"/>
</dbReference>
<keyword evidence="4" id="KW-1185">Reference proteome</keyword>
<dbReference type="EMBL" id="CAUYUJ010002310">
    <property type="protein sequence ID" value="CAK0800197.1"/>
    <property type="molecule type" value="Genomic_DNA"/>
</dbReference>
<gene>
    <name evidence="3" type="ORF">PCOR1329_LOCUS8411</name>
</gene>
<keyword evidence="2" id="KW-0833">Ubl conjugation pathway</keyword>
<dbReference type="Gene3D" id="1.25.10.10">
    <property type="entry name" value="Leucine-rich Repeat Variant"/>
    <property type="match status" value="1"/>
</dbReference>
<dbReference type="PANTHER" id="PTHR12696">
    <property type="entry name" value="TIP120"/>
    <property type="match status" value="1"/>
</dbReference>